<reference evidence="13 14" key="1">
    <citation type="submission" date="2017-08" db="EMBL/GenBank/DDBJ databases">
        <title>Infants hospitalized years apart are colonized by the same room-sourced microbial strains.</title>
        <authorList>
            <person name="Brooks B."/>
            <person name="Olm M.R."/>
            <person name="Firek B.A."/>
            <person name="Baker R."/>
            <person name="Thomas B.C."/>
            <person name="Morowitz M.J."/>
            <person name="Banfield J.F."/>
        </authorList>
    </citation>
    <scope>NUCLEOTIDE SEQUENCE [LARGE SCALE GENOMIC DNA]</scope>
    <source>
        <strain evidence="13">S2_005_003_R2_47</strain>
    </source>
</reference>
<dbReference type="AlphaFoldDB" id="A0A2W5MWC4"/>
<keyword evidence="7 12" id="KW-0560">Oxidoreductase</keyword>
<evidence type="ECO:0000256" key="5">
    <source>
        <dbReference type="ARBA" id="ARBA00022630"/>
    </source>
</evidence>
<keyword evidence="8" id="KW-0520">NAD</keyword>
<evidence type="ECO:0000256" key="2">
    <source>
        <dbReference type="ARBA" id="ARBA00004777"/>
    </source>
</evidence>
<evidence type="ECO:0000256" key="12">
    <source>
        <dbReference type="RuleBase" id="RU003862"/>
    </source>
</evidence>
<keyword evidence="4" id="KW-0028">Amino-acid biosynthesis</keyword>
<dbReference type="Pfam" id="PF02219">
    <property type="entry name" value="MTHFR"/>
    <property type="match status" value="1"/>
</dbReference>
<dbReference type="GO" id="GO:0005829">
    <property type="term" value="C:cytosol"/>
    <property type="evidence" value="ECO:0007669"/>
    <property type="project" value="InterPro"/>
</dbReference>
<evidence type="ECO:0000256" key="11">
    <source>
        <dbReference type="ARBA" id="ARBA00048628"/>
    </source>
</evidence>
<comment type="caution">
    <text evidence="13">The sequence shown here is derived from an EMBL/GenBank/DDBJ whole genome shotgun (WGS) entry which is preliminary data.</text>
</comment>
<dbReference type="InterPro" id="IPR004620">
    <property type="entry name" value="MTHF_reductase_bac"/>
</dbReference>
<keyword evidence="6 12" id="KW-0274">FAD</keyword>
<dbReference type="InterPro" id="IPR029041">
    <property type="entry name" value="FAD-linked_oxidoreductase-like"/>
</dbReference>
<evidence type="ECO:0000256" key="4">
    <source>
        <dbReference type="ARBA" id="ARBA00022605"/>
    </source>
</evidence>
<dbReference type="NCBIfam" id="TIGR00676">
    <property type="entry name" value="fadh2"/>
    <property type="match status" value="1"/>
</dbReference>
<comment type="catalytic activity">
    <reaction evidence="11">
        <text>(6S)-5-methyl-5,6,7,8-tetrahydrofolate + NAD(+) = (6R)-5,10-methylene-5,6,7,8-tetrahydrofolate + NADH + H(+)</text>
        <dbReference type="Rhea" id="RHEA:19821"/>
        <dbReference type="ChEBI" id="CHEBI:15378"/>
        <dbReference type="ChEBI" id="CHEBI:15636"/>
        <dbReference type="ChEBI" id="CHEBI:18608"/>
        <dbReference type="ChEBI" id="CHEBI:57540"/>
        <dbReference type="ChEBI" id="CHEBI:57945"/>
        <dbReference type="EC" id="1.5.1.54"/>
    </reaction>
    <physiologicalReaction direction="right-to-left" evidence="11">
        <dbReference type="Rhea" id="RHEA:19823"/>
    </physiologicalReaction>
</comment>
<dbReference type="CDD" id="cd00537">
    <property type="entry name" value="MTHFR"/>
    <property type="match status" value="1"/>
</dbReference>
<dbReference type="EMBL" id="QFPJ01000020">
    <property type="protein sequence ID" value="PZQ21983.1"/>
    <property type="molecule type" value="Genomic_DNA"/>
</dbReference>
<evidence type="ECO:0000256" key="6">
    <source>
        <dbReference type="ARBA" id="ARBA00022827"/>
    </source>
</evidence>
<comment type="pathway">
    <text evidence="10">Amino-acid biosynthesis; L-methionine biosynthesis via de novo pathway.</text>
</comment>
<accession>A0A2W5MWC4</accession>
<keyword evidence="5 12" id="KW-0285">Flavoprotein</keyword>
<comment type="pathway">
    <text evidence="2 12">One-carbon metabolism; tetrahydrofolate interconversion.</text>
</comment>
<dbReference type="GO" id="GO:0071949">
    <property type="term" value="F:FAD binding"/>
    <property type="evidence" value="ECO:0007669"/>
    <property type="project" value="TreeGrafter"/>
</dbReference>
<dbReference type="UniPathway" id="UPA00193"/>
<sequence>MTTPLDSLAEARRAAASPLFANLDGDIGVSFEFFPPKTEKMEGQLWDTFRTLEPLAPRFVSVTYGAGGSTRERTHATVARIAAESAVPPAAHLTCVEASRAEIDEVAQAYWDAGVRHIVALRGDVPGGGPYRAHPEGYANTIDLIAGLKAIAPFDISVAAYPEVHPDADCPQADLDHLKRKIDAGGDRAITQFFFSPDAFLRFRDAAAAAGIDAPIIPGILPVSNVSQTRRMADMCGTAIPAWMVALFEGLDDHPAARQLVAATVAAEMCRRLYAGGVRDFHFYTLNRAELSYAICHLLGLRPAVINATEKAA</sequence>
<evidence type="ECO:0000256" key="10">
    <source>
        <dbReference type="ARBA" id="ARBA00034478"/>
    </source>
</evidence>
<evidence type="ECO:0000313" key="14">
    <source>
        <dbReference type="Proteomes" id="UP000248597"/>
    </source>
</evidence>
<evidence type="ECO:0000256" key="1">
    <source>
        <dbReference type="ARBA" id="ARBA00001974"/>
    </source>
</evidence>
<dbReference type="Gene3D" id="3.20.20.220">
    <property type="match status" value="1"/>
</dbReference>
<dbReference type="PANTHER" id="PTHR45754:SF3">
    <property type="entry name" value="METHYLENETETRAHYDROFOLATE REDUCTASE (NADPH)"/>
    <property type="match status" value="1"/>
</dbReference>
<dbReference type="SUPFAM" id="SSF51730">
    <property type="entry name" value="FAD-linked oxidoreductase"/>
    <property type="match status" value="1"/>
</dbReference>
<gene>
    <name evidence="13" type="ORF">DI569_10005</name>
</gene>
<dbReference type="InterPro" id="IPR003171">
    <property type="entry name" value="Mehydrof_redctse-like"/>
</dbReference>
<organism evidence="13 14">
    <name type="scientific">Sphingopyxis macrogoltabida</name>
    <name type="common">Sphingomonas macrogoltabidus</name>
    <dbReference type="NCBI Taxonomy" id="33050"/>
    <lineage>
        <taxon>Bacteria</taxon>
        <taxon>Pseudomonadati</taxon>
        <taxon>Pseudomonadota</taxon>
        <taxon>Alphaproteobacteria</taxon>
        <taxon>Sphingomonadales</taxon>
        <taxon>Sphingomonadaceae</taxon>
        <taxon>Sphingopyxis</taxon>
    </lineage>
</organism>
<comment type="cofactor">
    <cofactor evidence="1 12">
        <name>FAD</name>
        <dbReference type="ChEBI" id="CHEBI:57692"/>
    </cofactor>
</comment>
<dbReference type="GO" id="GO:0009086">
    <property type="term" value="P:methionine biosynthetic process"/>
    <property type="evidence" value="ECO:0007669"/>
    <property type="project" value="UniProtKB-KW"/>
</dbReference>
<evidence type="ECO:0000256" key="9">
    <source>
        <dbReference type="ARBA" id="ARBA00023167"/>
    </source>
</evidence>
<dbReference type="NCBIfam" id="NF006950">
    <property type="entry name" value="PRK09432.1"/>
    <property type="match status" value="1"/>
</dbReference>
<dbReference type="PANTHER" id="PTHR45754">
    <property type="entry name" value="METHYLENETETRAHYDROFOLATE REDUCTASE"/>
    <property type="match status" value="1"/>
</dbReference>
<dbReference type="GO" id="GO:0035999">
    <property type="term" value="P:tetrahydrofolate interconversion"/>
    <property type="evidence" value="ECO:0007669"/>
    <property type="project" value="UniProtKB-UniPathway"/>
</dbReference>
<name>A0A2W5MWC4_SPHMC</name>
<dbReference type="GO" id="GO:0106312">
    <property type="term" value="F:methylenetetrahydrofolate reductase (NADH) activity"/>
    <property type="evidence" value="ECO:0007669"/>
    <property type="project" value="UniProtKB-EC"/>
</dbReference>
<evidence type="ECO:0000256" key="8">
    <source>
        <dbReference type="ARBA" id="ARBA00023027"/>
    </source>
</evidence>
<evidence type="ECO:0000313" key="13">
    <source>
        <dbReference type="EMBL" id="PZQ21983.1"/>
    </source>
</evidence>
<dbReference type="EC" id="1.5.1.54" evidence="12"/>
<proteinExistence type="inferred from homology"/>
<protein>
    <recommendedName>
        <fullName evidence="12">Methylenetetrahydrofolate reductase</fullName>
        <ecNumber evidence="12">1.5.1.54</ecNumber>
    </recommendedName>
</protein>
<evidence type="ECO:0000256" key="3">
    <source>
        <dbReference type="ARBA" id="ARBA00006743"/>
    </source>
</evidence>
<dbReference type="Proteomes" id="UP000248597">
    <property type="component" value="Unassembled WGS sequence"/>
</dbReference>
<evidence type="ECO:0000256" key="7">
    <source>
        <dbReference type="ARBA" id="ARBA00023002"/>
    </source>
</evidence>
<keyword evidence="9" id="KW-0486">Methionine biosynthesis</keyword>
<comment type="similarity">
    <text evidence="3 12">Belongs to the methylenetetrahydrofolate reductase family.</text>
</comment>